<name>A0A1M7PIN3_9HYPH</name>
<reference evidence="3 4" key="1">
    <citation type="submission" date="2016-11" db="EMBL/GenBank/DDBJ databases">
        <authorList>
            <person name="Jaros S."/>
            <person name="Januszkiewicz K."/>
            <person name="Wedrychowicz H."/>
        </authorList>
    </citation>
    <scope>NUCLEOTIDE SEQUENCE [LARGE SCALE GENOMIC DNA]</scope>
    <source>
        <strain evidence="3 4">DSM 22153</strain>
    </source>
</reference>
<dbReference type="EMBL" id="FRBW01000008">
    <property type="protein sequence ID" value="SHN16645.1"/>
    <property type="molecule type" value="Genomic_DNA"/>
</dbReference>
<dbReference type="InterPro" id="IPR005094">
    <property type="entry name" value="Endonuclease_MobA/VirD2"/>
</dbReference>
<accession>A0A1M7PIN3</accession>
<evidence type="ECO:0000256" key="1">
    <source>
        <dbReference type="SAM" id="MobiDB-lite"/>
    </source>
</evidence>
<dbReference type="OrthoDB" id="98563at2"/>
<proteinExistence type="predicted"/>
<evidence type="ECO:0000313" key="3">
    <source>
        <dbReference type="EMBL" id="SHN16645.1"/>
    </source>
</evidence>
<feature type="domain" description="MobA/VirD2-like nuclease" evidence="2">
    <location>
        <begin position="114"/>
        <end position="228"/>
    </location>
</feature>
<dbReference type="AlphaFoldDB" id="A0A1M7PIN3"/>
<gene>
    <name evidence="3" type="ORF">SAMN05444272_4417</name>
</gene>
<dbReference type="RefSeq" id="WP_073015539.1">
    <property type="nucleotide sequence ID" value="NZ_FRBW01000008.1"/>
</dbReference>
<dbReference type="Pfam" id="PF03432">
    <property type="entry name" value="Relaxase"/>
    <property type="match status" value="1"/>
</dbReference>
<evidence type="ECO:0000259" key="2">
    <source>
        <dbReference type="Pfam" id="PF03432"/>
    </source>
</evidence>
<sequence length="639" mass="71160">MVSKVADPLEAVMGEDWGILKIPASMSGPMIQYVLDLEKKIAGGGGGGSGSSSWTDRMTTAFLARKPQAMAKLIRTGGTSDLRGIRDQMDYLRKEGSVELERSDRYFGFVVDQAAEAEMMTSWQLADAGDGKADRTSHFMVSFPEGTDHSAAYRTGRAWAEEMFASGKYGDHFDYFTAFHTDRAHPHMHIVVNRRGLEEGSWLKVSPRGHFDYDEMRFVQVRVAADHGIELEATPRFARGIEERPYTDCEVQRARREERSPQTRAHDAVSRLRASLAKTLFVRQVRGEAGFIKGEHPNYSLLLRQAAQLIEEGRQLKAAGPAHQAGLKRTFDSGHKFYGELVPANIVTIKEIREMNAAIDARRAAILSNFKKIDAELSSLPEGPDRTRFERLAARTKTEAAQFMADAAELQGFRRPAADKAYQGVTSYDDFTDEISGKAKGLVLDLSRKAGLPPEIIVERYGGDEPVARAVAEGWKQAELQQLSAYYQQTEGLDANASQAKAGTTLETVHAEIRGIYSSARRDIEAYEGRKARLVSSLGTDDDVNDRFAQTVKETLTSLRLRELENGDRQALSSLTQDPDQQSLLARRYLETELADAEGARNGKIELALGKLDRDQQTERAKRAEGAKRRPRRDEDHGR</sequence>
<keyword evidence="4" id="KW-1185">Reference proteome</keyword>
<organism evidence="3 4">
    <name type="scientific">Roseibium suaedae</name>
    <dbReference type="NCBI Taxonomy" id="735517"/>
    <lineage>
        <taxon>Bacteria</taxon>
        <taxon>Pseudomonadati</taxon>
        <taxon>Pseudomonadota</taxon>
        <taxon>Alphaproteobacteria</taxon>
        <taxon>Hyphomicrobiales</taxon>
        <taxon>Stappiaceae</taxon>
        <taxon>Roseibium</taxon>
    </lineage>
</organism>
<feature type="region of interest" description="Disordered" evidence="1">
    <location>
        <begin position="606"/>
        <end position="639"/>
    </location>
</feature>
<feature type="compositionally biased region" description="Basic and acidic residues" evidence="1">
    <location>
        <begin position="611"/>
        <end position="639"/>
    </location>
</feature>
<dbReference type="Proteomes" id="UP000186002">
    <property type="component" value="Unassembled WGS sequence"/>
</dbReference>
<dbReference type="STRING" id="735517.SAMN05444272_4417"/>
<protein>
    <submittedName>
        <fullName evidence="3">Relaxase/Mobilisation nuclease domain-containing protein</fullName>
    </submittedName>
</protein>
<evidence type="ECO:0000313" key="4">
    <source>
        <dbReference type="Proteomes" id="UP000186002"/>
    </source>
</evidence>